<dbReference type="EMBL" id="CP003326">
    <property type="protein sequence ID" value="AFS77770.1"/>
    <property type="molecule type" value="Genomic_DNA"/>
</dbReference>
<evidence type="ECO:0000313" key="9">
    <source>
        <dbReference type="EMBL" id="AFS77770.1"/>
    </source>
</evidence>
<proteinExistence type="inferred from homology"/>
<reference evidence="9 10" key="1">
    <citation type="journal article" date="2012" name="PLoS ONE">
        <title>The purine-utilizing bacterium Clostridium acidurici 9a: a genome-guided metabolic reconsideration.</title>
        <authorList>
            <person name="Hartwich K."/>
            <person name="Poehlein A."/>
            <person name="Daniel R."/>
        </authorList>
    </citation>
    <scope>NUCLEOTIDE SEQUENCE [LARGE SCALE GENOMIC DNA]</scope>
    <source>
        <strain evidence="10">ATCC 7906 / DSM 604 / BCRC 14475 / CIP 104303 / KCTC 5404 / NCIMB 10678 / 9a</strain>
    </source>
</reference>
<feature type="chain" id="PRO_5039328607" description="Lipoprotein" evidence="8">
    <location>
        <begin position="22"/>
        <end position="282"/>
    </location>
</feature>
<dbReference type="Gene3D" id="3.40.190.10">
    <property type="entry name" value="Periplasmic binding protein-like II"/>
    <property type="match status" value="2"/>
</dbReference>
<evidence type="ECO:0000256" key="3">
    <source>
        <dbReference type="ARBA" id="ARBA00023136"/>
    </source>
</evidence>
<keyword evidence="4" id="KW-0564">Palmitate</keyword>
<sequence>MKKSLGILLLVLILVSSLALAGCQKQADQSKDNGNIAEQNKTEKITLKVGASPEPHAKMLALVKEDLEKEGITLEVKEFSDYVQPNLVVNDKQLDANFFQHLPYLENFNKEKGTNLVSLGSIHLEPMGVYSEKIKSIDELKNGSTVTIPADATNGARALLILEKNGLIKLKKDAGFNATEKDIVENPKNLKFEALDSASLPRTLKDVDISVINGNYALEAGFDPQKDALILEENSSPYGNIIAIRKGDENRPELQALLKALQSDKIKKYIEENFKGGVIAGF</sequence>
<dbReference type="RefSeq" id="WP_014966907.1">
    <property type="nucleotide sequence ID" value="NC_018664.1"/>
</dbReference>
<dbReference type="STRING" id="1128398.Curi_c06970"/>
<evidence type="ECO:0000313" key="10">
    <source>
        <dbReference type="Proteomes" id="UP000006094"/>
    </source>
</evidence>
<dbReference type="PANTHER" id="PTHR30429">
    <property type="entry name" value="D-METHIONINE-BINDING LIPOPROTEIN METQ"/>
    <property type="match status" value="1"/>
</dbReference>
<dbReference type="AlphaFoldDB" id="K0AYD6"/>
<dbReference type="PATRIC" id="fig|1128398.3.peg.739"/>
<gene>
    <name evidence="9" type="primary">metQ1</name>
    <name evidence="9" type="ordered locus">Curi_c06970</name>
</gene>
<dbReference type="GO" id="GO:0016020">
    <property type="term" value="C:membrane"/>
    <property type="evidence" value="ECO:0007669"/>
    <property type="project" value="UniProtKB-SubCell"/>
</dbReference>
<evidence type="ECO:0000256" key="4">
    <source>
        <dbReference type="ARBA" id="ARBA00023139"/>
    </source>
</evidence>
<dbReference type="InterPro" id="IPR004872">
    <property type="entry name" value="Lipoprotein_NlpA"/>
</dbReference>
<dbReference type="PROSITE" id="PS51257">
    <property type="entry name" value="PROKAR_LIPOPROTEIN"/>
    <property type="match status" value="1"/>
</dbReference>
<evidence type="ECO:0000256" key="2">
    <source>
        <dbReference type="ARBA" id="ARBA00022729"/>
    </source>
</evidence>
<dbReference type="HOGENOM" id="CLU_067080_0_0_9"/>
<dbReference type="Pfam" id="PF03180">
    <property type="entry name" value="Lipoprotein_9"/>
    <property type="match status" value="1"/>
</dbReference>
<evidence type="ECO:0000256" key="8">
    <source>
        <dbReference type="SAM" id="SignalP"/>
    </source>
</evidence>
<feature type="lipid moiety-binding region" description="S-diacylglycerol cysteine" evidence="7">
    <location>
        <position position="23"/>
    </location>
</feature>
<name>K0AYD6_GOTA9</name>
<keyword evidence="5 6" id="KW-0449">Lipoprotein</keyword>
<dbReference type="PIRSF" id="PIRSF002854">
    <property type="entry name" value="MetQ"/>
    <property type="match status" value="1"/>
</dbReference>
<dbReference type="SUPFAM" id="SSF53850">
    <property type="entry name" value="Periplasmic binding protein-like II"/>
    <property type="match status" value="1"/>
</dbReference>
<organism evidence="9 10">
    <name type="scientific">Gottschalkia acidurici (strain ATCC 7906 / DSM 604 / BCRC 14475 / CIP 104303 / KCTC 5404 / NCIMB 10678 / 9a)</name>
    <name type="common">Clostridium acidurici</name>
    <dbReference type="NCBI Taxonomy" id="1128398"/>
    <lineage>
        <taxon>Bacteria</taxon>
        <taxon>Bacillati</taxon>
        <taxon>Bacillota</taxon>
        <taxon>Tissierellia</taxon>
        <taxon>Tissierellales</taxon>
        <taxon>Gottschalkiaceae</taxon>
        <taxon>Gottschalkia</taxon>
    </lineage>
</organism>
<evidence type="ECO:0000256" key="6">
    <source>
        <dbReference type="PIRNR" id="PIRNR002854"/>
    </source>
</evidence>
<accession>K0AYD6</accession>
<keyword evidence="10" id="KW-1185">Reference proteome</keyword>
<keyword evidence="3" id="KW-0472">Membrane</keyword>
<dbReference type="Proteomes" id="UP000006094">
    <property type="component" value="Chromosome"/>
</dbReference>
<protein>
    <recommendedName>
        <fullName evidence="6">Lipoprotein</fullName>
    </recommendedName>
</protein>
<dbReference type="OrthoDB" id="9812878at2"/>
<evidence type="ECO:0000256" key="1">
    <source>
        <dbReference type="ARBA" id="ARBA00004635"/>
    </source>
</evidence>
<comment type="similarity">
    <text evidence="6">Belongs to the nlpA lipoprotein family.</text>
</comment>
<dbReference type="KEGG" id="cad:Curi_c06970"/>
<dbReference type="eggNOG" id="COG1464">
    <property type="taxonomic scope" value="Bacteria"/>
</dbReference>
<dbReference type="PANTHER" id="PTHR30429:SF0">
    <property type="entry name" value="METHIONINE-BINDING LIPOPROTEIN METQ"/>
    <property type="match status" value="1"/>
</dbReference>
<dbReference type="CDD" id="cd13597">
    <property type="entry name" value="PBP2_lipoprotein_Tp32"/>
    <property type="match status" value="1"/>
</dbReference>
<feature type="signal peptide" evidence="8">
    <location>
        <begin position="1"/>
        <end position="21"/>
    </location>
</feature>
<keyword evidence="2 8" id="KW-0732">Signal</keyword>
<comment type="subcellular location">
    <subcellularLocation>
        <location evidence="1">Membrane</location>
        <topology evidence="1">Lipid-anchor</topology>
    </subcellularLocation>
</comment>
<evidence type="ECO:0000256" key="7">
    <source>
        <dbReference type="PIRSR" id="PIRSR002854-1"/>
    </source>
</evidence>
<evidence type="ECO:0000256" key="5">
    <source>
        <dbReference type="ARBA" id="ARBA00023288"/>
    </source>
</evidence>